<dbReference type="InterPro" id="IPR023198">
    <property type="entry name" value="PGP-like_dom2"/>
</dbReference>
<dbReference type="GO" id="GO:0050308">
    <property type="term" value="F:sugar-phosphatase activity"/>
    <property type="evidence" value="ECO:0007669"/>
    <property type="project" value="TreeGrafter"/>
</dbReference>
<keyword evidence="2" id="KW-1185">Reference proteome</keyword>
<dbReference type="PANTHER" id="PTHR43481:SF4">
    <property type="entry name" value="GLYCEROL-1-PHOSPHATE PHOSPHOHYDROLASE 1-RELATED"/>
    <property type="match status" value="1"/>
</dbReference>
<dbReference type="SFLD" id="SFLDG01129">
    <property type="entry name" value="C1.5:_HAD__Beta-PGM__Phosphata"/>
    <property type="match status" value="1"/>
</dbReference>
<evidence type="ECO:0000313" key="1">
    <source>
        <dbReference type="EMBL" id="SNS99883.1"/>
    </source>
</evidence>
<dbReference type="InterPro" id="IPR006439">
    <property type="entry name" value="HAD-SF_hydro_IA"/>
</dbReference>
<dbReference type="Pfam" id="PF00702">
    <property type="entry name" value="Hydrolase"/>
    <property type="match status" value="1"/>
</dbReference>
<dbReference type="SFLD" id="SFLDS00003">
    <property type="entry name" value="Haloacid_Dehalogenase"/>
    <property type="match status" value="1"/>
</dbReference>
<gene>
    <name evidence="1" type="ORF">SAMN04488107_4594</name>
</gene>
<sequence length="220" mass="22147">MGLNRQIPARGLLFDNDGVLVDSDAAVTASWSRWAAEHDLVPAEVLAVVHGRRSADTVAALVPESRRAAATALIDRFELEDAGTVPAVAGAAELLASLPPAVWAVVTSGTPELAAARLRAAGLPLPGALVSGSDVRTGKPDPEGYLLGARLLGVPPEETVVVEDSPAGIAAGRAAGARVLGVGQRALGAGADVVVTDLTGLSWADGVLSVPADRLLQPGG</sequence>
<dbReference type="InterPro" id="IPR051806">
    <property type="entry name" value="HAD-like_SPP"/>
</dbReference>
<dbReference type="EMBL" id="FZOH01000013">
    <property type="protein sequence ID" value="SNS99883.1"/>
    <property type="molecule type" value="Genomic_DNA"/>
</dbReference>
<proteinExistence type="predicted"/>
<dbReference type="NCBIfam" id="TIGR01509">
    <property type="entry name" value="HAD-SF-IA-v3"/>
    <property type="match status" value="1"/>
</dbReference>
<organism evidence="1 2">
    <name type="scientific">Geodermatophilus saharensis</name>
    <dbReference type="NCBI Taxonomy" id="1137994"/>
    <lineage>
        <taxon>Bacteria</taxon>
        <taxon>Bacillati</taxon>
        <taxon>Actinomycetota</taxon>
        <taxon>Actinomycetes</taxon>
        <taxon>Geodermatophilales</taxon>
        <taxon>Geodermatophilaceae</taxon>
        <taxon>Geodermatophilus</taxon>
    </lineage>
</organism>
<reference evidence="2" key="1">
    <citation type="submission" date="2017-06" db="EMBL/GenBank/DDBJ databases">
        <authorList>
            <person name="Varghese N."/>
            <person name="Submissions S."/>
        </authorList>
    </citation>
    <scope>NUCLEOTIDE SEQUENCE [LARGE SCALE GENOMIC DNA]</scope>
    <source>
        <strain evidence="2">DSM 45423</strain>
    </source>
</reference>
<dbReference type="AlphaFoldDB" id="A0A239J3N7"/>
<dbReference type="InterPro" id="IPR023214">
    <property type="entry name" value="HAD_sf"/>
</dbReference>
<evidence type="ECO:0000313" key="2">
    <source>
        <dbReference type="Proteomes" id="UP000198386"/>
    </source>
</evidence>
<dbReference type="Proteomes" id="UP000198386">
    <property type="component" value="Unassembled WGS sequence"/>
</dbReference>
<name>A0A239J3N7_9ACTN</name>
<dbReference type="Gene3D" id="1.10.150.240">
    <property type="entry name" value="Putative phosphatase, domain 2"/>
    <property type="match status" value="1"/>
</dbReference>
<dbReference type="InterPro" id="IPR036412">
    <property type="entry name" value="HAD-like_sf"/>
</dbReference>
<dbReference type="PANTHER" id="PTHR43481">
    <property type="entry name" value="FRUCTOSE-1-PHOSPHATE PHOSPHATASE"/>
    <property type="match status" value="1"/>
</dbReference>
<protein>
    <submittedName>
        <fullName evidence="1">Sugar-phosphatase</fullName>
    </submittedName>
</protein>
<accession>A0A239J3N7</accession>
<dbReference type="SUPFAM" id="SSF56784">
    <property type="entry name" value="HAD-like"/>
    <property type="match status" value="1"/>
</dbReference>
<dbReference type="Gene3D" id="3.40.50.1000">
    <property type="entry name" value="HAD superfamily/HAD-like"/>
    <property type="match status" value="1"/>
</dbReference>